<dbReference type="FunFam" id="3.10.20.90:FF:000045">
    <property type="entry name" value="TFG isoform 1"/>
    <property type="match status" value="1"/>
</dbReference>
<feature type="compositionally biased region" description="Low complexity" evidence="6">
    <location>
        <begin position="1130"/>
        <end position="1202"/>
    </location>
</feature>
<dbReference type="Pfam" id="PF00564">
    <property type="entry name" value="PB1"/>
    <property type="match status" value="1"/>
</dbReference>
<gene>
    <name evidence="11" type="ORF">UY3_08744</name>
</gene>
<dbReference type="Gene3D" id="2.10.25.10">
    <property type="entry name" value="Laminin"/>
    <property type="match status" value="1"/>
</dbReference>
<dbReference type="PROSITE" id="PS50221">
    <property type="entry name" value="GAIN_B"/>
    <property type="match status" value="1"/>
</dbReference>
<feature type="transmembrane region" description="Helical" evidence="7">
    <location>
        <begin position="662"/>
        <end position="684"/>
    </location>
</feature>
<keyword evidence="3 7" id="KW-1133">Transmembrane helix</keyword>
<dbReference type="PANTHER" id="PTHR15335:SF7">
    <property type="entry name" value="PROTEIN TFG"/>
    <property type="match status" value="1"/>
</dbReference>
<dbReference type="PRINTS" id="PR00249">
    <property type="entry name" value="GPCRSECRETIN"/>
</dbReference>
<keyword evidence="11" id="KW-0675">Receptor</keyword>
<dbReference type="InterPro" id="IPR053986">
    <property type="entry name" value="GPR128_GAIN_subdom_B"/>
</dbReference>
<feature type="region of interest" description="Disordered" evidence="6">
    <location>
        <begin position="1"/>
        <end position="21"/>
    </location>
</feature>
<dbReference type="GO" id="GO:0004930">
    <property type="term" value="F:G protein-coupled receptor activity"/>
    <property type="evidence" value="ECO:0007669"/>
    <property type="project" value="InterPro"/>
</dbReference>
<evidence type="ECO:0000256" key="1">
    <source>
        <dbReference type="ARBA" id="ARBA00004141"/>
    </source>
</evidence>
<dbReference type="InterPro" id="IPR000832">
    <property type="entry name" value="GPCR_2_secretin-like"/>
</dbReference>
<evidence type="ECO:0000256" key="2">
    <source>
        <dbReference type="ARBA" id="ARBA00022692"/>
    </source>
</evidence>
<feature type="transmembrane region" description="Helical" evidence="7">
    <location>
        <begin position="760"/>
        <end position="785"/>
    </location>
</feature>
<keyword evidence="2 7" id="KW-0812">Transmembrane</keyword>
<dbReference type="PROSITE" id="PS50261">
    <property type="entry name" value="G_PROTEIN_RECEP_F2_4"/>
    <property type="match status" value="1"/>
</dbReference>
<dbReference type="EMBL" id="KB534020">
    <property type="protein sequence ID" value="EMP34098.1"/>
    <property type="molecule type" value="Genomic_DNA"/>
</dbReference>
<dbReference type="Proteomes" id="UP000031443">
    <property type="component" value="Unassembled WGS sequence"/>
</dbReference>
<dbReference type="InterPro" id="IPR033512">
    <property type="entry name" value="TFG"/>
</dbReference>
<protein>
    <submittedName>
        <fullName evidence="11">Putative G-protein coupled receptor 128</fullName>
    </submittedName>
</protein>
<dbReference type="GO" id="GO:0007166">
    <property type="term" value="P:cell surface receptor signaling pathway"/>
    <property type="evidence" value="ECO:0007669"/>
    <property type="project" value="InterPro"/>
</dbReference>
<evidence type="ECO:0000259" key="8">
    <source>
        <dbReference type="PROSITE" id="PS50221"/>
    </source>
</evidence>
<dbReference type="SUPFAM" id="SSF54277">
    <property type="entry name" value="CAD &amp; PB1 domains"/>
    <property type="match status" value="1"/>
</dbReference>
<comment type="subcellular location">
    <subcellularLocation>
        <location evidence="1">Membrane</location>
        <topology evidence="1">Multi-pass membrane protein</topology>
    </subcellularLocation>
</comment>
<dbReference type="InterPro" id="IPR057244">
    <property type="entry name" value="GAIN_B"/>
</dbReference>
<dbReference type="Pfam" id="PF22257">
    <property type="entry name" value="GPR128_N"/>
    <property type="match status" value="1"/>
</dbReference>
<dbReference type="Gene3D" id="2.60.220.50">
    <property type="match status" value="1"/>
</dbReference>
<dbReference type="PROSITE" id="PS51745">
    <property type="entry name" value="PB1"/>
    <property type="match status" value="1"/>
</dbReference>
<feature type="region of interest" description="Disordered" evidence="6">
    <location>
        <begin position="1073"/>
        <end position="1275"/>
    </location>
</feature>
<reference evidence="12" key="1">
    <citation type="journal article" date="2013" name="Nat. Genet.">
        <title>The draft genomes of soft-shell turtle and green sea turtle yield insights into the development and evolution of the turtle-specific body plan.</title>
        <authorList>
            <person name="Wang Z."/>
            <person name="Pascual-Anaya J."/>
            <person name="Zadissa A."/>
            <person name="Li W."/>
            <person name="Niimura Y."/>
            <person name="Huang Z."/>
            <person name="Li C."/>
            <person name="White S."/>
            <person name="Xiong Z."/>
            <person name="Fang D."/>
            <person name="Wang B."/>
            <person name="Ming Y."/>
            <person name="Chen Y."/>
            <person name="Zheng Y."/>
            <person name="Kuraku S."/>
            <person name="Pignatelli M."/>
            <person name="Herrero J."/>
            <person name="Beal K."/>
            <person name="Nozawa M."/>
            <person name="Li Q."/>
            <person name="Wang J."/>
            <person name="Zhang H."/>
            <person name="Yu L."/>
            <person name="Shigenobu S."/>
            <person name="Wang J."/>
            <person name="Liu J."/>
            <person name="Flicek P."/>
            <person name="Searle S."/>
            <person name="Wang J."/>
            <person name="Kuratani S."/>
            <person name="Yin Y."/>
            <person name="Aken B."/>
            <person name="Zhang G."/>
            <person name="Irie N."/>
        </authorList>
    </citation>
    <scope>NUCLEOTIDE SEQUENCE [LARGE SCALE GENOMIC DNA]</scope>
</reference>
<dbReference type="InterPro" id="IPR034857">
    <property type="entry name" value="PB1_TFG"/>
</dbReference>
<dbReference type="SMART" id="SM00666">
    <property type="entry name" value="PB1"/>
    <property type="match status" value="1"/>
</dbReference>
<organism evidence="11 12">
    <name type="scientific">Chelonia mydas</name>
    <name type="common">Green sea-turtle</name>
    <name type="synonym">Chelonia agassizi</name>
    <dbReference type="NCBI Taxonomy" id="8469"/>
    <lineage>
        <taxon>Eukaryota</taxon>
        <taxon>Metazoa</taxon>
        <taxon>Chordata</taxon>
        <taxon>Craniata</taxon>
        <taxon>Vertebrata</taxon>
        <taxon>Euteleostomi</taxon>
        <taxon>Archelosauria</taxon>
        <taxon>Testudinata</taxon>
        <taxon>Testudines</taxon>
        <taxon>Cryptodira</taxon>
        <taxon>Durocryptodira</taxon>
        <taxon>Americhelydia</taxon>
        <taxon>Chelonioidea</taxon>
        <taxon>Cheloniidae</taxon>
        <taxon>Chelonia</taxon>
    </lineage>
</organism>
<dbReference type="AlphaFoldDB" id="M7BQ09"/>
<evidence type="ECO:0000256" key="7">
    <source>
        <dbReference type="SAM" id="Phobius"/>
    </source>
</evidence>
<accession>M7BQ09</accession>
<dbReference type="GO" id="GO:0070971">
    <property type="term" value="C:endoplasmic reticulum exit site"/>
    <property type="evidence" value="ECO:0007669"/>
    <property type="project" value="TreeGrafter"/>
</dbReference>
<feature type="compositionally biased region" description="Low complexity" evidence="6">
    <location>
        <begin position="1217"/>
        <end position="1231"/>
    </location>
</feature>
<evidence type="ECO:0000259" key="9">
    <source>
        <dbReference type="PROSITE" id="PS50261"/>
    </source>
</evidence>
<evidence type="ECO:0000259" key="10">
    <source>
        <dbReference type="PROSITE" id="PS51745"/>
    </source>
</evidence>
<evidence type="ECO:0000256" key="4">
    <source>
        <dbReference type="ARBA" id="ARBA00023136"/>
    </source>
</evidence>
<dbReference type="InterPro" id="IPR053984">
    <property type="entry name" value="GPR128_N"/>
</dbReference>
<evidence type="ECO:0000313" key="11">
    <source>
        <dbReference type="EMBL" id="EMP34098.1"/>
    </source>
</evidence>
<feature type="transmembrane region" description="Helical" evidence="7">
    <location>
        <begin position="805"/>
        <end position="827"/>
    </location>
</feature>
<dbReference type="SMART" id="SM00303">
    <property type="entry name" value="GPS"/>
    <property type="match status" value="1"/>
</dbReference>
<feature type="compositionally biased region" description="Polar residues" evidence="6">
    <location>
        <begin position="1203"/>
        <end position="1213"/>
    </location>
</feature>
<feature type="transmembrane region" description="Helical" evidence="7">
    <location>
        <begin position="834"/>
        <end position="855"/>
    </location>
</feature>
<keyword evidence="5" id="KW-1015">Disulfide bond</keyword>
<feature type="domain" description="G-protein coupled receptors family 2 profile 2" evidence="9">
    <location>
        <begin position="614"/>
        <end position="844"/>
    </location>
</feature>
<proteinExistence type="predicted"/>
<evidence type="ECO:0000256" key="6">
    <source>
        <dbReference type="SAM" id="MobiDB-lite"/>
    </source>
</evidence>
<dbReference type="GO" id="GO:0016020">
    <property type="term" value="C:membrane"/>
    <property type="evidence" value="ECO:0007669"/>
    <property type="project" value="UniProtKB-SubCell"/>
</dbReference>
<name>M7BQ09_CHEMY</name>
<dbReference type="InterPro" id="IPR053793">
    <property type="entry name" value="PB1-like"/>
</dbReference>
<evidence type="ECO:0000313" key="12">
    <source>
        <dbReference type="Proteomes" id="UP000031443"/>
    </source>
</evidence>
<evidence type="ECO:0000256" key="5">
    <source>
        <dbReference type="ARBA" id="ARBA00023157"/>
    </source>
</evidence>
<dbReference type="Pfam" id="PF22259">
    <property type="entry name" value="GPR128_GAIN_subdomA"/>
    <property type="match status" value="1"/>
</dbReference>
<dbReference type="InterPro" id="IPR053985">
    <property type="entry name" value="GPR128_GAIN_subdom_A"/>
</dbReference>
<sequence length="1275" mass="138771">MGAAPHTEGLPPPPVHRAGRVPSADAPHLALQLLRSNSSRPGAPTESAPMAASCWATPCRCQRLAQAAPPVWLNCSHPCPLGCAPGSPAAVPGRASVCKWLPLSWMGVPSTQQSVSPASAQGSSDELGKVGGLLEDQESSGKISFRIWSPSKTSSPLPCKNKGHYENGLCLCTEEWIGPRCEITNFCADSIYKVNEEIFTFTRIVVDRYGYSAEKCENFTANAGTPKASRKCSKREGKPEPDVVKFVNCSMTLNTLINQLHSHGDLETIASNTQILTSVPEKLTTENISRAANIAEQILKNDSKNAIAAAVATVSQLLDARVSEFNSANETLTNITAGLTKTLENFSLNGFAVQPNIAVQNISLNPDSTTAFFSAQTVSGSLQSENINVAENDSNNANNIEVQILINVTKNSSSGNRRIGFVLYQNDKFFQSKNYKTHFNHTKVISGNVANATVNDVKIVFKPKKEQSLPNTVSLVYLCKVFVASFISCIPDPQYNASEILLHDYACVFWDYGANDWNTTGCTKEGNKQELSCRCNHTTNFAVLMLVGPLRVFRNISVTLFSPSYTETNQLEKQQKSMEMCPKYCTKGPVLQGVECPQFSLKSRKTRKFSVTWVLVSLCTSMLIFNIIFIFGIGNPNAKNSGDVSPENAKLASDRADVPENALCTAVAVLLHYFLLATFMWTALSSAHLYLLLLKTLMPIPEHFTLIMSIIGWGVPAIVVAITLGATYRKGKPLNYRQEEFCWLAVLDDEGKVSTKKPMIWAFLLVVAVILLFNIIIFVKITVLVMWKENTNLTSNKNKSFTTKILGTLSVAVVLGITWVLGYMMLINQEATNVVFSILFCIFNATQWGLTALPIRCSEAPGDRCSDSLEGGRGPPGACSSSGAQPHQLLPHVFKSNSSTLIYTWNTVILLMVLNFDILYNVDVKRSIGDLESTMNGQLDLSGKLIIKAQLGEDIRRIPIHNEDITYDELVLMMQRVFRGKLLSNDEVTIKYKDEDGDLITIFDSSDLSFAIQCSRILKLTLFDAVDGSEEKPAAADSSVKPSTQVIAASMSAFDPLKNQDEISKNVMSAFGLTDDQVSGPPSAPVEERSGTPDSIASSSSAAHPPGVQPQQPAYAGTQPPTGQIEGQMYQQYQQAGYPAQQPQVQPQQQYGVQYPAGYSQQPAPQQGQQFQGYSQQPSQAPAPGFPAQPQQQYQASSYPPQNYTTQASQPANYNVAPASQAAMAPSQPGAYQPRPGFTPPPGSTITPPPGGPNPYARNRPPFAQGYTQPGPGYR</sequence>
<feature type="compositionally biased region" description="Pro residues" evidence="6">
    <location>
        <begin position="1237"/>
        <end position="1253"/>
    </location>
</feature>
<evidence type="ECO:0000256" key="3">
    <source>
        <dbReference type="ARBA" id="ARBA00022989"/>
    </source>
</evidence>
<dbReference type="PANTHER" id="PTHR15335">
    <property type="entry name" value="PROTEIN TFG"/>
    <property type="match status" value="1"/>
</dbReference>
<keyword evidence="4 7" id="KW-0472">Membrane</keyword>
<feature type="domain" description="GAIN-B" evidence="8">
    <location>
        <begin position="376"/>
        <end position="551"/>
    </location>
</feature>
<dbReference type="InterPro" id="IPR000203">
    <property type="entry name" value="GPS"/>
</dbReference>
<dbReference type="InterPro" id="IPR017981">
    <property type="entry name" value="GPCR_2-like_7TM"/>
</dbReference>
<dbReference type="Gene3D" id="3.10.20.90">
    <property type="entry name" value="Phosphatidylinositol 3-kinase Catalytic Subunit, Chain A, domain 1"/>
    <property type="match status" value="1"/>
</dbReference>
<feature type="transmembrane region" description="Helical" evidence="7">
    <location>
        <begin position="704"/>
        <end position="728"/>
    </location>
</feature>
<dbReference type="GO" id="GO:0042802">
    <property type="term" value="F:identical protein binding"/>
    <property type="evidence" value="ECO:0007669"/>
    <property type="project" value="InterPro"/>
</dbReference>
<keyword evidence="12" id="KW-1185">Reference proteome</keyword>
<dbReference type="STRING" id="8469.M7BQ09"/>
<dbReference type="GO" id="GO:0048208">
    <property type="term" value="P:COPII vesicle coating"/>
    <property type="evidence" value="ECO:0007669"/>
    <property type="project" value="InterPro"/>
</dbReference>
<dbReference type="InterPro" id="IPR000270">
    <property type="entry name" value="PB1_dom"/>
</dbReference>
<dbReference type="Pfam" id="PF00002">
    <property type="entry name" value="7tm_2"/>
    <property type="match status" value="1"/>
</dbReference>
<feature type="transmembrane region" description="Helical" evidence="7">
    <location>
        <begin position="611"/>
        <end position="633"/>
    </location>
</feature>
<dbReference type="Pfam" id="PF22261">
    <property type="entry name" value="GPR128_GAIN_subdom_B"/>
    <property type="match status" value="1"/>
</dbReference>
<dbReference type="Pfam" id="PF01825">
    <property type="entry name" value="GPS"/>
    <property type="match status" value="1"/>
</dbReference>
<feature type="domain" description="PB1" evidence="10">
    <location>
        <begin position="944"/>
        <end position="1025"/>
    </location>
</feature>
<dbReference type="CDD" id="cd06401">
    <property type="entry name" value="PB1_TFG"/>
    <property type="match status" value="1"/>
</dbReference>
<dbReference type="Gene3D" id="1.20.1070.10">
    <property type="entry name" value="Rhodopsin 7-helix transmembrane proteins"/>
    <property type="match status" value="1"/>
</dbReference>
<dbReference type="InterPro" id="IPR046338">
    <property type="entry name" value="GAIN_dom_sf"/>
</dbReference>